<comment type="caution">
    <text evidence="1">The sequence shown here is derived from an EMBL/GenBank/DDBJ whole genome shotgun (WGS) entry which is preliminary data.</text>
</comment>
<protein>
    <submittedName>
        <fullName evidence="1">Uncharacterized protein</fullName>
    </submittedName>
</protein>
<evidence type="ECO:0000313" key="2">
    <source>
        <dbReference type="Proteomes" id="UP000295055"/>
    </source>
</evidence>
<organism evidence="1 2">
    <name type="scientific">Providencia alcalifaciens</name>
    <dbReference type="NCBI Taxonomy" id="126385"/>
    <lineage>
        <taxon>Bacteria</taxon>
        <taxon>Pseudomonadati</taxon>
        <taxon>Pseudomonadota</taxon>
        <taxon>Gammaproteobacteria</taxon>
        <taxon>Enterobacterales</taxon>
        <taxon>Morganellaceae</taxon>
        <taxon>Providencia</taxon>
    </lineage>
</organism>
<proteinExistence type="predicted"/>
<sequence>MLRYLSHDHFSKHFLLKSIFRKRSDENCVCQEQKNNDLKQGIVDIFWQYLVHRRKGSL</sequence>
<dbReference type="Proteomes" id="UP000295055">
    <property type="component" value="Unassembled WGS sequence"/>
</dbReference>
<gene>
    <name evidence="1" type="ORF">EC835_108102</name>
</gene>
<evidence type="ECO:0000313" key="1">
    <source>
        <dbReference type="EMBL" id="TCT30953.1"/>
    </source>
</evidence>
<name>A0A4R3NF34_9GAMM</name>
<reference evidence="1 2" key="1">
    <citation type="submission" date="2019-03" db="EMBL/GenBank/DDBJ databases">
        <title>Genomic analyses of the natural microbiome of Caenorhabditis elegans.</title>
        <authorList>
            <person name="Samuel B."/>
        </authorList>
    </citation>
    <scope>NUCLEOTIDE SEQUENCE [LARGE SCALE GENOMIC DNA]</scope>
    <source>
        <strain evidence="1 2">JUb102</strain>
    </source>
</reference>
<accession>A0A4R3NF34</accession>
<dbReference type="EMBL" id="SMAS01000008">
    <property type="protein sequence ID" value="TCT30953.1"/>
    <property type="molecule type" value="Genomic_DNA"/>
</dbReference>
<dbReference type="AlphaFoldDB" id="A0A4R3NF34"/>